<dbReference type="Proteomes" id="UP000005950">
    <property type="component" value="Unassembled WGS sequence"/>
</dbReference>
<dbReference type="EMBL" id="ACCF01000238">
    <property type="protein sequence ID" value="EEF66072.1"/>
    <property type="molecule type" value="Genomic_DNA"/>
</dbReference>
<comment type="caution">
    <text evidence="1">The sequence shown here is derived from an EMBL/GenBank/DDBJ whole genome shotgun (WGS) entry which is preliminary data.</text>
</comment>
<evidence type="ECO:0000313" key="2">
    <source>
        <dbReference type="Proteomes" id="UP000005950"/>
    </source>
</evidence>
<gene>
    <name evidence="1" type="ORF">HOLDEFILI_03778</name>
</gene>
<reference evidence="1 2" key="2">
    <citation type="submission" date="2009-02" db="EMBL/GenBank/DDBJ databases">
        <title>Draft genome sequence of Holdemania filiformis DSM 12042.</title>
        <authorList>
            <person name="Sudarsanam P."/>
            <person name="Ley R."/>
            <person name="Guruge J."/>
            <person name="Turnbaugh P.J."/>
            <person name="Mahowald M."/>
            <person name="Liep D."/>
            <person name="Gordon J."/>
        </authorList>
    </citation>
    <scope>NUCLEOTIDE SEQUENCE [LARGE SCALE GENOMIC DNA]</scope>
    <source>
        <strain evidence="1 2">DSM 12042</strain>
    </source>
</reference>
<proteinExistence type="predicted"/>
<dbReference type="HOGENOM" id="CLU_3200710_0_0_9"/>
<organism evidence="1 2">
    <name type="scientific">Holdemania filiformis DSM 12042</name>
    <dbReference type="NCBI Taxonomy" id="545696"/>
    <lineage>
        <taxon>Bacteria</taxon>
        <taxon>Bacillati</taxon>
        <taxon>Bacillota</taxon>
        <taxon>Erysipelotrichia</taxon>
        <taxon>Erysipelotrichales</taxon>
        <taxon>Erysipelotrichaceae</taxon>
        <taxon>Holdemania</taxon>
    </lineage>
</organism>
<reference evidence="1 2" key="1">
    <citation type="submission" date="2008-12" db="EMBL/GenBank/DDBJ databases">
        <authorList>
            <person name="Fulton L."/>
            <person name="Clifton S."/>
            <person name="Fulton B."/>
            <person name="Xu J."/>
            <person name="Minx P."/>
            <person name="Pepin K.H."/>
            <person name="Johnson M."/>
            <person name="Bhonagiri V."/>
            <person name="Nash W.E."/>
            <person name="Mardis E.R."/>
            <person name="Wilson R.K."/>
        </authorList>
    </citation>
    <scope>NUCLEOTIDE SEQUENCE [LARGE SCALE GENOMIC DNA]</scope>
    <source>
        <strain evidence="1 2">DSM 12042</strain>
    </source>
</reference>
<name>B9YD62_9FIRM</name>
<dbReference type="AlphaFoldDB" id="B9YD62"/>
<dbReference type="STRING" id="545696.HOLDEFILI_03778"/>
<protein>
    <submittedName>
        <fullName evidence="1">Uncharacterized protein</fullName>
    </submittedName>
</protein>
<evidence type="ECO:0000313" key="1">
    <source>
        <dbReference type="EMBL" id="EEF66072.1"/>
    </source>
</evidence>
<accession>B9YD62</accession>
<sequence length="45" mass="4981">MKAMPDFGQCSNFYLLKTDGVKVNDTLSRQSFSLEREGKVVSVPG</sequence>